<evidence type="ECO:0000313" key="1">
    <source>
        <dbReference type="EMBL" id="MBS5519875.1"/>
    </source>
</evidence>
<evidence type="ECO:0000313" key="2">
    <source>
        <dbReference type="Proteomes" id="UP000754226"/>
    </source>
</evidence>
<reference evidence="1" key="1">
    <citation type="submission" date="2021-02" db="EMBL/GenBank/DDBJ databases">
        <title>Infant gut strain persistence is associated with maternal origin, phylogeny, and functional potential including surface adhesion and iron acquisition.</title>
        <authorList>
            <person name="Lou Y.C."/>
        </authorList>
    </citation>
    <scope>NUCLEOTIDE SEQUENCE</scope>
    <source>
        <strain evidence="1">L3_106_000M1_dasL3_106_000M1_concoct_15</strain>
    </source>
</reference>
<accession>A0A943I1G0</accession>
<dbReference type="AlphaFoldDB" id="A0A943I1G0"/>
<sequence>MANAKAEAFKKFIESKDSGAFGVEEVPKDELHTVLFHSRLKAGNVEYPFIVTVDDSVFVTLRVLLDRAAVTGEKRSAVLEEMNRLNHTYKSFKHYIDQGGSMVLDACLIMPEKMDGSLIYNMLTMMMEHLEHVGDGIRKAAGIKKPEGPGLSIVK</sequence>
<protein>
    <submittedName>
        <fullName evidence="1">YbjN domain-containing protein</fullName>
    </submittedName>
</protein>
<dbReference type="EMBL" id="JAGZCZ010000006">
    <property type="protein sequence ID" value="MBS5519875.1"/>
    <property type="molecule type" value="Genomic_DNA"/>
</dbReference>
<dbReference type="Proteomes" id="UP000754226">
    <property type="component" value="Unassembled WGS sequence"/>
</dbReference>
<name>A0A943I1G0_9FIRM</name>
<proteinExistence type="predicted"/>
<comment type="caution">
    <text evidence="1">The sequence shown here is derived from an EMBL/GenBank/DDBJ whole genome shotgun (WGS) entry which is preliminary data.</text>
</comment>
<gene>
    <name evidence="1" type="ORF">KHX13_06030</name>
</gene>
<organism evidence="1 2">
    <name type="scientific">Acidaminococcus intestini</name>
    <dbReference type="NCBI Taxonomy" id="187327"/>
    <lineage>
        <taxon>Bacteria</taxon>
        <taxon>Bacillati</taxon>
        <taxon>Bacillota</taxon>
        <taxon>Negativicutes</taxon>
        <taxon>Acidaminococcales</taxon>
        <taxon>Acidaminococcaceae</taxon>
        <taxon>Acidaminococcus</taxon>
    </lineage>
</organism>